<dbReference type="GO" id="GO:0008270">
    <property type="term" value="F:zinc ion binding"/>
    <property type="evidence" value="ECO:0007669"/>
    <property type="project" value="UniProtKB-KW"/>
</dbReference>
<dbReference type="PANTHER" id="PTHR46622:SF3">
    <property type="entry name" value="ZINC ION BINDING PROTEIN"/>
    <property type="match status" value="1"/>
</dbReference>
<protein>
    <recommendedName>
        <fullName evidence="9">Zinc ion binding protein</fullName>
    </recommendedName>
</protein>
<evidence type="ECO:0000256" key="1">
    <source>
        <dbReference type="ARBA" id="ARBA00022723"/>
    </source>
</evidence>
<dbReference type="SUPFAM" id="SSF90209">
    <property type="entry name" value="Ran binding protein zinc finger-like"/>
    <property type="match status" value="1"/>
</dbReference>
<sequence>MGDLHKVWEIKVLKKKALQDEARKILERIAKQVQPIMRKHNWRVKVLSEMYPKRKQLLGLNVGAGIEVKLALRRPDNEMEFNPFNEVLDTMLHELCHNAHGPHNASFYKLWDQLREECEELMTKGIIGSGEGFDLPGRRLGGFSRQPPLSSLRKTSLAAAENRQKLNSLLPSGPLRLGGDKNIMTALTPVQAAAMAAERRLQDEIWCASSSNRVDAEEESNCDVFETISLGGPSVPSSSSCSETCRKRGNSRSDGNLINLTSDVDSASPSVHDAMPGKRSRGTCSSSSSLFNNGHHEPYFSNHTAKNEHGDELLTWTCETCTLLNSAWALVCEACETLKPKDVSLKYKFWTCTFCTLENCVSQEKCSACDQWRYSRGPPLSTLPPNLGT</sequence>
<dbReference type="Pfam" id="PF00641">
    <property type="entry name" value="Zn_ribbon_RanBP"/>
    <property type="match status" value="1"/>
</dbReference>
<evidence type="ECO:0000259" key="5">
    <source>
        <dbReference type="PROSITE" id="PS50199"/>
    </source>
</evidence>
<dbReference type="InterPro" id="IPR053000">
    <property type="entry name" value="WSS1-like_metalloprotease"/>
</dbReference>
<dbReference type="GO" id="GO:0005634">
    <property type="term" value="C:nucleus"/>
    <property type="evidence" value="ECO:0007669"/>
    <property type="project" value="TreeGrafter"/>
</dbReference>
<evidence type="ECO:0000256" key="3">
    <source>
        <dbReference type="ARBA" id="ARBA00022833"/>
    </source>
</evidence>
<feature type="domain" description="RanBP2-type" evidence="5">
    <location>
        <begin position="308"/>
        <end position="341"/>
    </location>
</feature>
<organism evidence="7 8">
    <name type="scientific">Saponaria officinalis</name>
    <name type="common">Common soapwort</name>
    <name type="synonym">Lychnis saponaria</name>
    <dbReference type="NCBI Taxonomy" id="3572"/>
    <lineage>
        <taxon>Eukaryota</taxon>
        <taxon>Viridiplantae</taxon>
        <taxon>Streptophyta</taxon>
        <taxon>Embryophyta</taxon>
        <taxon>Tracheophyta</taxon>
        <taxon>Spermatophyta</taxon>
        <taxon>Magnoliopsida</taxon>
        <taxon>eudicotyledons</taxon>
        <taxon>Gunneridae</taxon>
        <taxon>Pentapetalae</taxon>
        <taxon>Caryophyllales</taxon>
        <taxon>Caryophyllaceae</taxon>
        <taxon>Caryophylleae</taxon>
        <taxon>Saponaria</taxon>
    </lineage>
</organism>
<evidence type="ECO:0008006" key="9">
    <source>
        <dbReference type="Google" id="ProtNLM"/>
    </source>
</evidence>
<accession>A0AAW1IHE6</accession>
<keyword evidence="3" id="KW-0862">Zinc</keyword>
<dbReference type="PROSITE" id="PS51397">
    <property type="entry name" value="WLM"/>
    <property type="match status" value="1"/>
</dbReference>
<evidence type="ECO:0000259" key="6">
    <source>
        <dbReference type="PROSITE" id="PS51397"/>
    </source>
</evidence>
<dbReference type="InterPro" id="IPR013536">
    <property type="entry name" value="WLM_dom"/>
</dbReference>
<dbReference type="SMART" id="SM00547">
    <property type="entry name" value="ZnF_RBZ"/>
    <property type="match status" value="2"/>
</dbReference>
<evidence type="ECO:0000256" key="2">
    <source>
        <dbReference type="ARBA" id="ARBA00022771"/>
    </source>
</evidence>
<feature type="domain" description="RanBP2-type" evidence="5">
    <location>
        <begin position="346"/>
        <end position="375"/>
    </location>
</feature>
<dbReference type="EMBL" id="JBDFQZ010000009">
    <property type="protein sequence ID" value="KAK9689464.1"/>
    <property type="molecule type" value="Genomic_DNA"/>
</dbReference>
<name>A0AAW1IHE6_SAPOF</name>
<dbReference type="Pfam" id="PF08325">
    <property type="entry name" value="WLM"/>
    <property type="match status" value="1"/>
</dbReference>
<proteinExistence type="predicted"/>
<feature type="domain" description="WLM" evidence="6">
    <location>
        <begin position="1"/>
        <end position="202"/>
    </location>
</feature>
<dbReference type="InterPro" id="IPR001876">
    <property type="entry name" value="Znf_RanBP2"/>
</dbReference>
<dbReference type="AlphaFoldDB" id="A0AAW1IHE6"/>
<gene>
    <name evidence="7" type="ORF">RND81_09G060900</name>
</gene>
<dbReference type="Proteomes" id="UP001443914">
    <property type="component" value="Unassembled WGS sequence"/>
</dbReference>
<dbReference type="PROSITE" id="PS50199">
    <property type="entry name" value="ZF_RANBP2_2"/>
    <property type="match status" value="2"/>
</dbReference>
<comment type="caution">
    <text evidence="7">The sequence shown here is derived from an EMBL/GenBank/DDBJ whole genome shotgun (WGS) entry which is preliminary data.</text>
</comment>
<keyword evidence="8" id="KW-1185">Reference proteome</keyword>
<dbReference type="InterPro" id="IPR036443">
    <property type="entry name" value="Znf_RanBP2_sf"/>
</dbReference>
<keyword evidence="1" id="KW-0479">Metal-binding</keyword>
<dbReference type="GO" id="GO:0008237">
    <property type="term" value="F:metallopeptidase activity"/>
    <property type="evidence" value="ECO:0007669"/>
    <property type="project" value="TreeGrafter"/>
</dbReference>
<evidence type="ECO:0000313" key="7">
    <source>
        <dbReference type="EMBL" id="KAK9689464.1"/>
    </source>
</evidence>
<dbReference type="PANTHER" id="PTHR46622">
    <property type="entry name" value="DNA-DEPENDENT METALLOPROTEASE WSS1"/>
    <property type="match status" value="1"/>
</dbReference>
<dbReference type="PROSITE" id="PS01358">
    <property type="entry name" value="ZF_RANBP2_1"/>
    <property type="match status" value="2"/>
</dbReference>
<evidence type="ECO:0000313" key="8">
    <source>
        <dbReference type="Proteomes" id="UP001443914"/>
    </source>
</evidence>
<evidence type="ECO:0000256" key="4">
    <source>
        <dbReference type="PROSITE-ProRule" id="PRU00322"/>
    </source>
</evidence>
<dbReference type="Gene3D" id="4.10.1060.10">
    <property type="entry name" value="Zinc finger, RanBP2-type"/>
    <property type="match status" value="1"/>
</dbReference>
<keyword evidence="2 4" id="KW-0863">Zinc-finger</keyword>
<dbReference type="GO" id="GO:0006281">
    <property type="term" value="P:DNA repair"/>
    <property type="evidence" value="ECO:0007669"/>
    <property type="project" value="TreeGrafter"/>
</dbReference>
<reference evidence="7" key="1">
    <citation type="submission" date="2024-03" db="EMBL/GenBank/DDBJ databases">
        <title>WGS assembly of Saponaria officinalis var. Norfolk2.</title>
        <authorList>
            <person name="Jenkins J."/>
            <person name="Shu S."/>
            <person name="Grimwood J."/>
            <person name="Barry K."/>
            <person name="Goodstein D."/>
            <person name="Schmutz J."/>
            <person name="Leebens-Mack J."/>
            <person name="Osbourn A."/>
        </authorList>
    </citation>
    <scope>NUCLEOTIDE SEQUENCE [LARGE SCALE GENOMIC DNA]</scope>
    <source>
        <strain evidence="7">JIC</strain>
    </source>
</reference>